<evidence type="ECO:0000313" key="1">
    <source>
        <dbReference type="EMBL" id="KIO44123.1"/>
    </source>
</evidence>
<comment type="caution">
    <text evidence="1">The sequence shown here is derived from an EMBL/GenBank/DDBJ whole genome shotgun (WGS) entry which is preliminary data.</text>
</comment>
<reference evidence="2 3" key="2">
    <citation type="submission" date="2014-07" db="EMBL/GenBank/DDBJ databases">
        <title>Porphyromonadaceae bacterium OUH 334697 = ATCC BAA-2682 = DSM 28341 draft genome.</title>
        <authorList>
            <person name="Sydenham T.V."/>
            <person name="Hasman H."/>
            <person name="Justesen U.S."/>
        </authorList>
    </citation>
    <scope>NUCLEOTIDE SEQUENCE [LARGE SCALE GENOMIC DNA]</scope>
    <source>
        <strain evidence="2 3">OUH 334697</strain>
    </source>
</reference>
<evidence type="ECO:0000313" key="2">
    <source>
        <dbReference type="EMBL" id="KIO47218.1"/>
    </source>
</evidence>
<dbReference type="RefSeq" id="WP_041505411.1">
    <property type="nucleotide sequence ID" value="NZ_JPIT01000007.1"/>
</dbReference>
<dbReference type="Proteomes" id="UP000031980">
    <property type="component" value="Unassembled WGS sequence"/>
</dbReference>
<protein>
    <submittedName>
        <fullName evidence="1">Uncharacterized protein</fullName>
    </submittedName>
</protein>
<dbReference type="Gene3D" id="2.60.40.1120">
    <property type="entry name" value="Carboxypeptidase-like, regulatory domain"/>
    <property type="match status" value="1"/>
</dbReference>
<evidence type="ECO:0000313" key="4">
    <source>
        <dbReference type="Proteomes" id="UP000031980"/>
    </source>
</evidence>
<dbReference type="InterPro" id="IPR008969">
    <property type="entry name" value="CarboxyPept-like_regulatory"/>
</dbReference>
<dbReference type="AlphaFoldDB" id="A0A0C3MCG0"/>
<dbReference type="SUPFAM" id="SSF49464">
    <property type="entry name" value="Carboxypeptidase regulatory domain-like"/>
    <property type="match status" value="1"/>
</dbReference>
<dbReference type="EMBL" id="JPIU01000040">
    <property type="protein sequence ID" value="KIO44123.1"/>
    <property type="molecule type" value="Genomic_DNA"/>
</dbReference>
<sequence length="139" mass="14809">MKTILMIFLTAFIYLPSLAGSVKVVIKAPNGEAIEGASVELIDVKTGNTVAAASTAADGTCEFNIPVMGKEYKLRISYIGYKTTETAIFVPNAGSATFTITLREDTTENTDLVANFPGTNSIHIPAKRTDTPSFLLKAC</sequence>
<keyword evidence="4" id="KW-1185">Reference proteome</keyword>
<organism evidence="1 4">
    <name type="scientific">Sanguibacteroides justesenii</name>
    <dbReference type="NCBI Taxonomy" id="1547597"/>
    <lineage>
        <taxon>Bacteria</taxon>
        <taxon>Pseudomonadati</taxon>
        <taxon>Bacteroidota</taxon>
        <taxon>Bacteroidia</taxon>
        <taxon>Bacteroidales</taxon>
        <taxon>Porphyromonadaceae</taxon>
        <taxon>Sanguibacteroides</taxon>
    </lineage>
</organism>
<accession>A0A0C3MCG0</accession>
<gene>
    <name evidence="1" type="ORF">BA92_12165</name>
    <name evidence="2" type="ORF">IE90_01080</name>
</gene>
<dbReference type="EMBL" id="JPIT01000007">
    <property type="protein sequence ID" value="KIO47218.1"/>
    <property type="molecule type" value="Genomic_DNA"/>
</dbReference>
<name>A0A0C3MCG0_9PORP</name>
<reference evidence="1 4" key="1">
    <citation type="submission" date="2014-07" db="EMBL/GenBank/DDBJ databases">
        <title>Porphyromonadaceae bacterium OUH 308042 = ATCC BAA-2681 = DSM 28342 draft genome.</title>
        <authorList>
            <person name="Sydenham T.V."/>
            <person name="Hasman H."/>
            <person name="Justensen U.S."/>
        </authorList>
    </citation>
    <scope>NUCLEOTIDE SEQUENCE [LARGE SCALE GENOMIC DNA]</scope>
    <source>
        <strain evidence="1 4">OUH 308042</strain>
    </source>
</reference>
<dbReference type="OrthoDB" id="905812at2"/>
<proteinExistence type="predicted"/>
<dbReference type="Pfam" id="PF13620">
    <property type="entry name" value="CarboxypepD_reg"/>
    <property type="match status" value="1"/>
</dbReference>
<dbReference type="Proteomes" id="UP000031937">
    <property type="component" value="Unassembled WGS sequence"/>
</dbReference>
<evidence type="ECO:0000313" key="3">
    <source>
        <dbReference type="Proteomes" id="UP000031937"/>
    </source>
</evidence>